<feature type="transmembrane region" description="Helical" evidence="8">
    <location>
        <begin position="242"/>
        <end position="260"/>
    </location>
</feature>
<dbReference type="InterPro" id="IPR044878">
    <property type="entry name" value="UbiA_sf"/>
</dbReference>
<dbReference type="GO" id="GO:0005739">
    <property type="term" value="C:mitochondrion"/>
    <property type="evidence" value="ECO:0007669"/>
    <property type="project" value="TreeGrafter"/>
</dbReference>
<dbReference type="GO" id="GO:0006784">
    <property type="term" value="P:heme A biosynthetic process"/>
    <property type="evidence" value="ECO:0007669"/>
    <property type="project" value="TreeGrafter"/>
</dbReference>
<dbReference type="HAMAP" id="MF_00154">
    <property type="entry name" value="CyoE_CtaB"/>
    <property type="match status" value="1"/>
</dbReference>
<evidence type="ECO:0000256" key="6">
    <source>
        <dbReference type="ARBA" id="ARBA00023136"/>
    </source>
</evidence>
<sequence>MLSIQILRRNAKNHRHVLRLLDQSKRRSVNCELQCCIGAACVPNREVRWFSSHSSSATATIGKNATADCNHRRPLSSTTQELSLRTTVAATINIDDDDSTGTTKTKTTSSKTSAYLQLGKAKLSGLVVTTTLTGFVAAGGPLYEQAPLAASCLVGTTLCSFSAAAMNQIYERDRDAMMKRTQQRPMVTGALTVNEAKLAAAAWGVGGTTLLAVGTDPVTTLLGLTNIGLYAGVYTYMKPRSIYNTWVGAVVGAIPPVMGWTAATSGNLLDLDAVILGSTLYYWQLPHFFALSYMYRLDYERGGFSMLSSHEVDGERTSAVILRNAVYLSAIPFVSTFAGVTSSMFALEGIALNSYALWVAYRFRQERTNANARKVFLTSLWYLPSWLVLFLLHSKVWDEDHDQDVLRDNISEFVHRVRDKGRKMCLHERVLDHHASADRGTAKSDNTCPVALTKKAPAVIQSTASSAIEECETKKDFF</sequence>
<evidence type="ECO:0000256" key="4">
    <source>
        <dbReference type="ARBA" id="ARBA00022989"/>
    </source>
</evidence>
<dbReference type="GO" id="GO:0008495">
    <property type="term" value="F:protoheme IX farnesyltransferase activity"/>
    <property type="evidence" value="ECO:0007669"/>
    <property type="project" value="InterPro"/>
</dbReference>
<keyword evidence="5" id="KW-0350">Heme biosynthesis</keyword>
<keyword evidence="2" id="KW-0808">Transferase</keyword>
<dbReference type="EMBL" id="HBIX01000155">
    <property type="protein sequence ID" value="CAE0707416.1"/>
    <property type="molecule type" value="Transcribed_RNA"/>
</dbReference>
<name>A0A7S4A8V3_9STRA</name>
<evidence type="ECO:0000256" key="3">
    <source>
        <dbReference type="ARBA" id="ARBA00022692"/>
    </source>
</evidence>
<reference evidence="9" key="1">
    <citation type="submission" date="2021-01" db="EMBL/GenBank/DDBJ databases">
        <authorList>
            <person name="Corre E."/>
            <person name="Pelletier E."/>
            <person name="Niang G."/>
            <person name="Scheremetjew M."/>
            <person name="Finn R."/>
            <person name="Kale V."/>
            <person name="Holt S."/>
            <person name="Cochrane G."/>
            <person name="Meng A."/>
            <person name="Brown T."/>
            <person name="Cohen L."/>
        </authorList>
    </citation>
    <scope>NUCLEOTIDE SEQUENCE</scope>
    <source>
        <strain evidence="9">10249 10 AB</strain>
    </source>
</reference>
<evidence type="ECO:0000313" key="9">
    <source>
        <dbReference type="EMBL" id="CAE0707416.1"/>
    </source>
</evidence>
<accession>A0A7S4A8V3</accession>
<organism evidence="9">
    <name type="scientific">Pseudo-nitzschia australis</name>
    <dbReference type="NCBI Taxonomy" id="44445"/>
    <lineage>
        <taxon>Eukaryota</taxon>
        <taxon>Sar</taxon>
        <taxon>Stramenopiles</taxon>
        <taxon>Ochrophyta</taxon>
        <taxon>Bacillariophyta</taxon>
        <taxon>Bacillariophyceae</taxon>
        <taxon>Bacillariophycidae</taxon>
        <taxon>Bacillariales</taxon>
        <taxon>Bacillariaceae</taxon>
        <taxon>Pseudo-nitzschia</taxon>
    </lineage>
</organism>
<feature type="transmembrane region" description="Helical" evidence="8">
    <location>
        <begin position="280"/>
        <end position="299"/>
    </location>
</feature>
<dbReference type="Pfam" id="PF01040">
    <property type="entry name" value="UbiA"/>
    <property type="match status" value="1"/>
</dbReference>
<feature type="transmembrane region" description="Helical" evidence="8">
    <location>
        <begin position="320"/>
        <end position="338"/>
    </location>
</feature>
<dbReference type="Gene3D" id="1.10.357.140">
    <property type="entry name" value="UbiA prenyltransferase"/>
    <property type="match status" value="1"/>
</dbReference>
<proteinExistence type="inferred from homology"/>
<evidence type="ECO:0000256" key="8">
    <source>
        <dbReference type="SAM" id="Phobius"/>
    </source>
</evidence>
<comment type="subcellular location">
    <subcellularLocation>
        <location evidence="1">Membrane</location>
        <topology evidence="1">Multi-pass membrane protein</topology>
    </subcellularLocation>
</comment>
<evidence type="ECO:0000256" key="2">
    <source>
        <dbReference type="ARBA" id="ARBA00022679"/>
    </source>
</evidence>
<dbReference type="InterPro" id="IPR006369">
    <property type="entry name" value="Protohaem_IX_farnesylTrfase"/>
</dbReference>
<dbReference type="PANTHER" id="PTHR43448">
    <property type="entry name" value="PROTOHEME IX FARNESYLTRANSFERASE, MITOCHONDRIAL"/>
    <property type="match status" value="1"/>
</dbReference>
<dbReference type="AlphaFoldDB" id="A0A7S4A8V3"/>
<evidence type="ECO:0000256" key="1">
    <source>
        <dbReference type="ARBA" id="ARBA00004141"/>
    </source>
</evidence>
<dbReference type="NCBIfam" id="TIGR01473">
    <property type="entry name" value="cyoE_ctaB"/>
    <property type="match status" value="1"/>
</dbReference>
<feature type="transmembrane region" description="Helical" evidence="8">
    <location>
        <begin position="148"/>
        <end position="170"/>
    </location>
</feature>
<evidence type="ECO:0000256" key="5">
    <source>
        <dbReference type="ARBA" id="ARBA00023133"/>
    </source>
</evidence>
<protein>
    <recommendedName>
        <fullName evidence="7">Heme O synthase</fullName>
    </recommendedName>
</protein>
<keyword evidence="3 8" id="KW-0812">Transmembrane</keyword>
<evidence type="ECO:0000256" key="7">
    <source>
        <dbReference type="ARBA" id="ARBA00030253"/>
    </source>
</evidence>
<keyword evidence="6 8" id="KW-0472">Membrane</keyword>
<gene>
    <name evidence="9" type="ORF">PAUS00366_LOCUS136</name>
</gene>
<dbReference type="InterPro" id="IPR000537">
    <property type="entry name" value="UbiA_prenyltransferase"/>
</dbReference>
<dbReference type="GO" id="GO:0016020">
    <property type="term" value="C:membrane"/>
    <property type="evidence" value="ECO:0007669"/>
    <property type="project" value="UniProtKB-SubCell"/>
</dbReference>
<dbReference type="FunFam" id="1.10.357.140:FF:000006">
    <property type="entry name" value="Protoheme IX farnesyltransferase, mitochondrial"/>
    <property type="match status" value="1"/>
</dbReference>
<dbReference type="PANTHER" id="PTHR43448:SF2">
    <property type="entry name" value="PROTOHEME IX FARNESYLTRANSFERASE, MITOCHONDRIAL"/>
    <property type="match status" value="1"/>
</dbReference>
<feature type="transmembrane region" description="Helical" evidence="8">
    <location>
        <begin position="123"/>
        <end position="142"/>
    </location>
</feature>
<dbReference type="CDD" id="cd13957">
    <property type="entry name" value="PT_UbiA_Cox10"/>
    <property type="match status" value="1"/>
</dbReference>
<keyword evidence="4 8" id="KW-1133">Transmembrane helix</keyword>